<proteinExistence type="predicted"/>
<dbReference type="EMBL" id="MN739059">
    <property type="protein sequence ID" value="QHS86633.1"/>
    <property type="molecule type" value="Genomic_DNA"/>
</dbReference>
<protein>
    <submittedName>
        <fullName evidence="1">Uncharacterized protein</fullName>
    </submittedName>
</protein>
<sequence>MYKFITCPKTGNIYTVSSKNGEKIIMNYVEFMSKQSGGSPPRISEDYSEKREKLDILRQTLIDKLFGDNNYNKKYSLMLISIINKIDTEPDNIKAIIELVEKSIDTVSAEDNLRRVTASRYLYLSQMTELYEDLENTSSEVDEITTSVMSGEEVVDKYMVKEDIHKISNKPDLIGENILKRPYEPDFIDDILNLRSDPTINRNLLEERLDLLKKITPSAEPYWLKMVLNRELDLSISEGDITQPSRILKCFLDEECRDAIIHKEPEPGAFIDLDTTPSLVQAGGAAAAPLDLDSSEGEALKWGLNIQRLISRRLEPAHDFSAMRNLTKTMSDVVKSKVKGQVLGGFKTKAKLIPRKPLKTVLLNPLRLLTKIGGRSGNTIKFHINEFLKNTFIGAGVEQSGSSNVWTLTGSSDSVQGEGWCNLDCGSEMTAFGDIFCPNNTFGFNKDQFDLQEDKFINKSNYRFTSSNYLLDMLKPLGNQHEGPTFNLLHNNPYITETGALYDDTDPYQVRKFYSQFHYFIDYGVDAQQSFIIFTNDILHELYCINPIIKKRSDTPKATTAARKKALPLNISEKLQQILTHNNIVNYTMDCTLAGSLSRGPLSAGAARKIWGKGAAAADSLYALTSDLRKSNFLNYMIPVTNKWDPAPGGSNPEYSQTIGGIKLIGDNTILFDSFRESSRRIFFLDVDTNSQTNDTEIHIWYNKMRTDWYNISAKYFNDKVRDRYRVFDSSYKEWPSLNLESIEGKQYMYNPVNSLYIGKIDSCPGVDLLILLRYITKLYLDEVHLYLDKLFITNSGMKFIKLYNWVENFDTLCFSETPDNYSQILKNMKNIQYNNKAQATKEWGKAALKKINKNPIKTKGAVINDKYIKEHISKNCNLIPLTLDGSPQKALSLPLTAIKEAEMIRLQGWSTVYAFLMATSGGTTVFDKCYPNSDCNNIHFKNRKNFHTNKGKEHCSCNQPNLNSTIEGSCQGCLKNRLEGPAFVFLKLISEYINDGIEHIPVSTFTRDAAGVTEYKNHITALQKSADLFYLDIKKSGDYSQVKLDRLLNILNNDRQTIHIVNDRLAGLAAITNETHVMVAGKIIEFNSESDVEFAQSIEDNIKKDSVLNSWKKLRTRQKKTVIFGDSKYQSRGELNRYTSLVVYTNNNTIDSGGDITKNFLKIKTIKDLVRTTNNAMPKPSQGTFSDWIQGNDMQLSSGAAAAAAAPAPVTVSSNTENLTTEEIKNKETVTKIIIEHTQLPESVLRGIGVYVPVETSEHVQDLPDVISMNKKSHINVSATRKIAALDNLVNYIKTLIEGDGIDSGVKGYKKYLAETLYDSEWVNNFFKTPGVDNTWWRKPIRRTRTKYSELNRLRKKYIHDNPLPEIKINIAVKKRKQRGIKKLLKNKYNEFRLIIGSAVRRHKVRSIGSEQYDMIGGSATVPDIPDTPIKNEWKWQTPKRSDTDEISANISNYISWWHRVMRSTYRWQPDQAWVTQERSILADWVKIVVESIELEINEFLNMLDENLFYTISKINTDMEQIKTTTDAQPVTFKLSEIMIVANPLAQSKYNISTNNLISSFVTIVRDKIGALMPGAIDINKLDTVHAQSIGRVLTSAKNLIFKLADATQMPREIGFNSIDYGINSTGDDSKLYFNASSDISSEPLEYDEWWHKKNTLIDINHTQYNSAIMIFQFIQSITAGDEVDIPPNIKTFLNNDATHVKKTVSNSYKIRKGDGDYGDEEYTCEIEDPANWVEINDDVSLRTGLGIYYKDYVYTEGEIRILFDDTNKSIIKYNLFIERFFTFIKILDETDILISADTYSGFIAPLKTFYGGVYMELSASIKILSDIYYKMFDNSKNIARLDTAITNLIILFGRFGIMHNIDKINIRPDEHQIVYIFNTINSNAYELPLTANQLFAYLITIKFPPMIHTTAEESEAAASDGGAAAEKATAASDEGAADAFDPTTQILKLKNYYNNFNVFIVECYEELYNLTWHSDGIISKIYKNIITQYFDLESMDDFNVSKENLETLFGGLPYELDYIHTIDTNLIATQELPETKYPHLKSVLDKCVEEENKRETIINGLVLNNFKTLIEKGDELNVHNVTLFDIISYYYSIGFVDNFYFKIDADEAAKAGGGAAAKAGGGAAAKADGGAVASKTKGGEAAGGGAAAKTEFKELVEQLNTKFPQKIAQIVSSKDPTELSTRFITQIKYEIDNIVDDATEEEEEEE</sequence>
<accession>A0A6C0B582</accession>
<organism evidence="1">
    <name type="scientific">viral metagenome</name>
    <dbReference type="NCBI Taxonomy" id="1070528"/>
    <lineage>
        <taxon>unclassified sequences</taxon>
        <taxon>metagenomes</taxon>
        <taxon>organismal metagenomes</taxon>
    </lineage>
</organism>
<evidence type="ECO:0000313" key="1">
    <source>
        <dbReference type="EMBL" id="QHS86633.1"/>
    </source>
</evidence>
<name>A0A6C0B582_9ZZZZ</name>
<reference evidence="1" key="1">
    <citation type="journal article" date="2020" name="Nature">
        <title>Giant virus diversity and host interactions through global metagenomics.</title>
        <authorList>
            <person name="Schulz F."/>
            <person name="Roux S."/>
            <person name="Paez-Espino D."/>
            <person name="Jungbluth S."/>
            <person name="Walsh D.A."/>
            <person name="Denef V.J."/>
            <person name="McMahon K.D."/>
            <person name="Konstantinidis K.T."/>
            <person name="Eloe-Fadrosh E.A."/>
            <person name="Kyrpides N.C."/>
            <person name="Woyke T."/>
        </authorList>
    </citation>
    <scope>NUCLEOTIDE SEQUENCE</scope>
    <source>
        <strain evidence="1">GVMAG-M-3300009422-16</strain>
    </source>
</reference>